<accession>A0ACB9HXJ6</accession>
<evidence type="ECO:0000313" key="2">
    <source>
        <dbReference type="Proteomes" id="UP001056120"/>
    </source>
</evidence>
<comment type="caution">
    <text evidence="1">The sequence shown here is derived from an EMBL/GenBank/DDBJ whole genome shotgun (WGS) entry which is preliminary data.</text>
</comment>
<reference evidence="2" key="1">
    <citation type="journal article" date="2022" name="Mol. Ecol. Resour.">
        <title>The genomes of chicory, endive, great burdock and yacon provide insights into Asteraceae palaeo-polyploidization history and plant inulin production.</title>
        <authorList>
            <person name="Fan W."/>
            <person name="Wang S."/>
            <person name="Wang H."/>
            <person name="Wang A."/>
            <person name="Jiang F."/>
            <person name="Liu H."/>
            <person name="Zhao H."/>
            <person name="Xu D."/>
            <person name="Zhang Y."/>
        </authorList>
    </citation>
    <scope>NUCLEOTIDE SEQUENCE [LARGE SCALE GENOMIC DNA]</scope>
    <source>
        <strain evidence="2">cv. Yunnan</strain>
    </source>
</reference>
<evidence type="ECO:0000313" key="1">
    <source>
        <dbReference type="EMBL" id="KAI3800649.1"/>
    </source>
</evidence>
<keyword evidence="2" id="KW-1185">Reference proteome</keyword>
<dbReference type="EMBL" id="CM042027">
    <property type="protein sequence ID" value="KAI3800649.1"/>
    <property type="molecule type" value="Genomic_DNA"/>
</dbReference>
<sequence length="73" mass="7171">MLRKPREYTVGMAVEVRTVDEEVVIGGRDGGEGEIRGGIGDIAVTRIAPVGQAFHEGGGCGGGSGSGGGVDGG</sequence>
<dbReference type="Proteomes" id="UP001056120">
    <property type="component" value="Linkage Group LG10"/>
</dbReference>
<name>A0ACB9HXJ6_9ASTR</name>
<reference evidence="1 2" key="2">
    <citation type="journal article" date="2022" name="Mol. Ecol. Resour.">
        <title>The genomes of chicory, endive, great burdock and yacon provide insights into Asteraceae paleo-polyploidization history and plant inulin production.</title>
        <authorList>
            <person name="Fan W."/>
            <person name="Wang S."/>
            <person name="Wang H."/>
            <person name="Wang A."/>
            <person name="Jiang F."/>
            <person name="Liu H."/>
            <person name="Zhao H."/>
            <person name="Xu D."/>
            <person name="Zhang Y."/>
        </authorList>
    </citation>
    <scope>NUCLEOTIDE SEQUENCE [LARGE SCALE GENOMIC DNA]</scope>
    <source>
        <strain evidence="2">cv. Yunnan</strain>
        <tissue evidence="1">Leaves</tissue>
    </source>
</reference>
<gene>
    <name evidence="1" type="ORF">L1987_28743</name>
</gene>
<proteinExistence type="predicted"/>
<protein>
    <submittedName>
        <fullName evidence="1">Uncharacterized protein</fullName>
    </submittedName>
</protein>
<organism evidence="1 2">
    <name type="scientific">Smallanthus sonchifolius</name>
    <dbReference type="NCBI Taxonomy" id="185202"/>
    <lineage>
        <taxon>Eukaryota</taxon>
        <taxon>Viridiplantae</taxon>
        <taxon>Streptophyta</taxon>
        <taxon>Embryophyta</taxon>
        <taxon>Tracheophyta</taxon>
        <taxon>Spermatophyta</taxon>
        <taxon>Magnoliopsida</taxon>
        <taxon>eudicotyledons</taxon>
        <taxon>Gunneridae</taxon>
        <taxon>Pentapetalae</taxon>
        <taxon>asterids</taxon>
        <taxon>campanulids</taxon>
        <taxon>Asterales</taxon>
        <taxon>Asteraceae</taxon>
        <taxon>Asteroideae</taxon>
        <taxon>Heliantheae alliance</taxon>
        <taxon>Millerieae</taxon>
        <taxon>Smallanthus</taxon>
    </lineage>
</organism>